<keyword evidence="7" id="KW-1185">Reference proteome</keyword>
<dbReference type="GO" id="GO:0005576">
    <property type="term" value="C:extracellular region"/>
    <property type="evidence" value="ECO:0007669"/>
    <property type="project" value="TreeGrafter"/>
</dbReference>
<dbReference type="EMBL" id="CP032568">
    <property type="protein sequence ID" value="AYF73437.1"/>
    <property type="molecule type" value="Genomic_DNA"/>
</dbReference>
<evidence type="ECO:0000256" key="1">
    <source>
        <dbReference type="ARBA" id="ARBA00010333"/>
    </source>
</evidence>
<dbReference type="GO" id="GO:0030288">
    <property type="term" value="C:outer membrane-bounded periplasmic space"/>
    <property type="evidence" value="ECO:0007669"/>
    <property type="project" value="TreeGrafter"/>
</dbReference>
<feature type="domain" description="Solute-binding protein family 3/N-terminal" evidence="5">
    <location>
        <begin position="35"/>
        <end position="260"/>
    </location>
</feature>
<gene>
    <name evidence="6" type="ORF">D7D52_05700</name>
</gene>
<accession>A0A386Z8B5</accession>
<dbReference type="PROSITE" id="PS51257">
    <property type="entry name" value="PROKAR_LIPOPROTEIN"/>
    <property type="match status" value="1"/>
</dbReference>
<feature type="chain" id="PRO_5039193233" evidence="4">
    <location>
        <begin position="20"/>
        <end position="331"/>
    </location>
</feature>
<proteinExistence type="inferred from homology"/>
<dbReference type="Proteomes" id="UP000267164">
    <property type="component" value="Chromosome"/>
</dbReference>
<evidence type="ECO:0000256" key="2">
    <source>
        <dbReference type="ARBA" id="ARBA00022448"/>
    </source>
</evidence>
<dbReference type="InterPro" id="IPR001638">
    <property type="entry name" value="Solute-binding_3/MltF_N"/>
</dbReference>
<evidence type="ECO:0000256" key="3">
    <source>
        <dbReference type="ARBA" id="ARBA00022729"/>
    </source>
</evidence>
<dbReference type="KEGG" id="nyu:D7D52_05700"/>
<dbReference type="Gene3D" id="3.40.190.10">
    <property type="entry name" value="Periplasmic binding protein-like II"/>
    <property type="match status" value="2"/>
</dbReference>
<dbReference type="SMART" id="SM00062">
    <property type="entry name" value="PBPb"/>
    <property type="match status" value="1"/>
</dbReference>
<evidence type="ECO:0000313" key="6">
    <source>
        <dbReference type="EMBL" id="AYF73437.1"/>
    </source>
</evidence>
<evidence type="ECO:0000256" key="4">
    <source>
        <dbReference type="SAM" id="SignalP"/>
    </source>
</evidence>
<dbReference type="AlphaFoldDB" id="A0A386Z8B5"/>
<name>A0A386Z8B5_9NOCA</name>
<dbReference type="PANTHER" id="PTHR30085">
    <property type="entry name" value="AMINO ACID ABC TRANSPORTER PERMEASE"/>
    <property type="match status" value="1"/>
</dbReference>
<dbReference type="SUPFAM" id="SSF53850">
    <property type="entry name" value="Periplasmic binding protein-like II"/>
    <property type="match status" value="1"/>
</dbReference>
<dbReference type="OrthoDB" id="9814902at2"/>
<evidence type="ECO:0000313" key="7">
    <source>
        <dbReference type="Proteomes" id="UP000267164"/>
    </source>
</evidence>
<dbReference type="CDD" id="cd13690">
    <property type="entry name" value="PBP2_GluB"/>
    <property type="match status" value="1"/>
</dbReference>
<feature type="signal peptide" evidence="4">
    <location>
        <begin position="1"/>
        <end position="19"/>
    </location>
</feature>
<protein>
    <submittedName>
        <fullName evidence="6">Glutamate ABC transporter substrate-binding protein</fullName>
    </submittedName>
</protein>
<dbReference type="InterPro" id="IPR051455">
    <property type="entry name" value="Bact_solute-bind_prot3"/>
</dbReference>
<keyword evidence="2" id="KW-0813">Transport</keyword>
<reference evidence="6 7" key="1">
    <citation type="submission" date="2018-09" db="EMBL/GenBank/DDBJ databases">
        <title>Nocardia yunnanensis sp. nov., an actinomycete isolated from a soil sample.</title>
        <authorList>
            <person name="Zhang J."/>
        </authorList>
    </citation>
    <scope>NUCLEOTIDE SEQUENCE [LARGE SCALE GENOMIC DNA]</scope>
    <source>
        <strain evidence="6 7">CFHS0054</strain>
    </source>
</reference>
<dbReference type="RefSeq" id="WP_120735369.1">
    <property type="nucleotide sequence ID" value="NZ_CP032568.1"/>
</dbReference>
<dbReference type="GO" id="GO:0006865">
    <property type="term" value="P:amino acid transport"/>
    <property type="evidence" value="ECO:0007669"/>
    <property type="project" value="TreeGrafter"/>
</dbReference>
<evidence type="ECO:0000259" key="5">
    <source>
        <dbReference type="SMART" id="SM00062"/>
    </source>
</evidence>
<keyword evidence="3 4" id="KW-0732">Signal</keyword>
<sequence>MNRVILAAAIAAGLMLATACGTETASKPTSNQSQALTIGVKYDQPGLSVKGPDDVQPKGFDADTARYVAGKLGVNPERITWKEARSDQREHMLADGAVDFVVASYSITADRLKDVSFAGPYLVAGQDLLVRKDDTAINRQEDLDGRTVCTAQGSTSAQKIQKDFAQDVQLTTQQTYSACVDQLRTGEVDAVTTDDVILAGYAAQYPDQLRVVGHPFTRERYGIGVKKGNTDLQAKVTQAIRDMISDGSWQRSVDANLAPSGYHPMPPPPVFNAPDKTVAAGDPATLDPELVRTVDGLADTANKQNIDYTGTMVHRDGQWKLCDLRADFVES</sequence>
<dbReference type="PANTHER" id="PTHR30085:SF6">
    <property type="entry name" value="ABC TRANSPORTER GLUTAMINE-BINDING PROTEIN GLNH"/>
    <property type="match status" value="1"/>
</dbReference>
<comment type="similarity">
    <text evidence="1">Belongs to the bacterial solute-binding protein 3 family.</text>
</comment>
<dbReference type="Pfam" id="PF00497">
    <property type="entry name" value="SBP_bac_3"/>
    <property type="match status" value="1"/>
</dbReference>
<organism evidence="6 7">
    <name type="scientific">Nocardia yunnanensis</name>
    <dbReference type="NCBI Taxonomy" id="2382165"/>
    <lineage>
        <taxon>Bacteria</taxon>
        <taxon>Bacillati</taxon>
        <taxon>Actinomycetota</taxon>
        <taxon>Actinomycetes</taxon>
        <taxon>Mycobacteriales</taxon>
        <taxon>Nocardiaceae</taxon>
        <taxon>Nocardia</taxon>
    </lineage>
</organism>